<keyword evidence="3" id="KW-0963">Cytoplasm</keyword>
<evidence type="ECO:0000313" key="8">
    <source>
        <dbReference type="EMBL" id="SVC63234.1"/>
    </source>
</evidence>
<evidence type="ECO:0000259" key="7">
    <source>
        <dbReference type="Pfam" id="PF22544"/>
    </source>
</evidence>
<gene>
    <name evidence="8" type="ORF">METZ01_LOCUS316088</name>
</gene>
<feature type="compositionally biased region" description="Polar residues" evidence="6">
    <location>
        <begin position="178"/>
        <end position="199"/>
    </location>
</feature>
<evidence type="ECO:0000256" key="5">
    <source>
        <dbReference type="ARBA" id="ARBA00023273"/>
    </source>
</evidence>
<dbReference type="EMBL" id="UINC01101978">
    <property type="protein sequence ID" value="SVC63234.1"/>
    <property type="molecule type" value="Genomic_DNA"/>
</dbReference>
<evidence type="ECO:0000256" key="1">
    <source>
        <dbReference type="ARBA" id="ARBA00004138"/>
    </source>
</evidence>
<reference evidence="8" key="1">
    <citation type="submission" date="2018-05" db="EMBL/GenBank/DDBJ databases">
        <authorList>
            <person name="Lanie J.A."/>
            <person name="Ng W.-L."/>
            <person name="Kazmierczak K.M."/>
            <person name="Andrzejewski T.M."/>
            <person name="Davidsen T.M."/>
            <person name="Wayne K.J."/>
            <person name="Tettelin H."/>
            <person name="Glass J.I."/>
            <person name="Rusch D."/>
            <person name="Podicherti R."/>
            <person name="Tsui H.-C.T."/>
            <person name="Winkler M.E."/>
        </authorList>
    </citation>
    <scope>NUCLEOTIDE SEQUENCE</scope>
</reference>
<dbReference type="InterPro" id="IPR013783">
    <property type="entry name" value="Ig-like_fold"/>
</dbReference>
<evidence type="ECO:0000256" key="2">
    <source>
        <dbReference type="ARBA" id="ARBA00004496"/>
    </source>
</evidence>
<evidence type="ECO:0000256" key="6">
    <source>
        <dbReference type="SAM" id="MobiDB-lite"/>
    </source>
</evidence>
<comment type="subcellular location">
    <subcellularLocation>
        <location evidence="1">Cell projection</location>
        <location evidence="1">Cilium</location>
    </subcellularLocation>
    <subcellularLocation>
        <location evidence="2">Cytoplasm</location>
    </subcellularLocation>
</comment>
<feature type="domain" description="HYDIN/VesB/CFA65-like Ig-like" evidence="7">
    <location>
        <begin position="276"/>
        <end position="361"/>
    </location>
</feature>
<proteinExistence type="predicted"/>
<evidence type="ECO:0000256" key="3">
    <source>
        <dbReference type="ARBA" id="ARBA00022490"/>
    </source>
</evidence>
<keyword evidence="5" id="KW-0966">Cell projection</keyword>
<feature type="non-terminal residue" evidence="8">
    <location>
        <position position="1"/>
    </location>
</feature>
<accession>A0A382NPX4</accession>
<evidence type="ECO:0000256" key="4">
    <source>
        <dbReference type="ARBA" id="ARBA00023069"/>
    </source>
</evidence>
<feature type="non-terminal residue" evidence="8">
    <location>
        <position position="364"/>
    </location>
</feature>
<sequence length="364" mass="38144">TLDTIYTSSAWYSVSEISVTVPAQDSVTVLVQFQPDLTPGNLLDTLIISGDDLDNSELNIPLSGESVWPVLDLSETELSFGDIRVGILETMQVTLSNTGSDTLFVDSIYVADDLSGFNVALGEMTTSRSLKERIAISKAQSVLAPSKKSGLKGGKSDRTGLSSKNKSSSQPLSLNNNTGSKKASTSLKTGSSSPVKTGSFSPVKSPVIIGKQSNQLTANSVLTISSEVMPGESIGLDVSFMRDDTLTVVDELRITSDDPLGNDVVSIGLSGRSVAPVLVLAADTLDFGHILSESQLSVMVSNDGTDTLNVSAMAFPSGFTGSLADSTLAPGEAAELTVSITPEDNGYWTGDVLLTSDSYQQSEH</sequence>
<organism evidence="8">
    <name type="scientific">marine metagenome</name>
    <dbReference type="NCBI Taxonomy" id="408172"/>
    <lineage>
        <taxon>unclassified sequences</taxon>
        <taxon>metagenomes</taxon>
        <taxon>ecological metagenomes</taxon>
    </lineage>
</organism>
<dbReference type="GO" id="GO:0005737">
    <property type="term" value="C:cytoplasm"/>
    <property type="evidence" value="ECO:0007669"/>
    <property type="project" value="UniProtKB-SubCell"/>
</dbReference>
<dbReference type="NCBIfam" id="NF012200">
    <property type="entry name" value="choice_anch_D"/>
    <property type="match status" value="1"/>
</dbReference>
<dbReference type="Pfam" id="PF22544">
    <property type="entry name" value="HYDIN_VesB_CFA65-like_Ig"/>
    <property type="match status" value="1"/>
</dbReference>
<feature type="region of interest" description="Disordered" evidence="6">
    <location>
        <begin position="146"/>
        <end position="199"/>
    </location>
</feature>
<protein>
    <recommendedName>
        <fullName evidence="7">HYDIN/VesB/CFA65-like Ig-like domain-containing protein</fullName>
    </recommendedName>
</protein>
<name>A0A382NPX4_9ZZZZ</name>
<dbReference type="AlphaFoldDB" id="A0A382NPX4"/>
<feature type="compositionally biased region" description="Low complexity" evidence="6">
    <location>
        <begin position="161"/>
        <end position="177"/>
    </location>
</feature>
<dbReference type="InterPro" id="IPR053879">
    <property type="entry name" value="HYDIN_VesB_CFA65-like_Ig"/>
</dbReference>
<dbReference type="GO" id="GO:0005929">
    <property type="term" value="C:cilium"/>
    <property type="evidence" value="ECO:0007669"/>
    <property type="project" value="UniProtKB-SubCell"/>
</dbReference>
<dbReference type="Gene3D" id="2.60.40.10">
    <property type="entry name" value="Immunoglobulins"/>
    <property type="match status" value="2"/>
</dbReference>
<keyword evidence="4" id="KW-0969">Cilium</keyword>